<dbReference type="PANTHER" id="PTHR43465">
    <property type="entry name" value="DUF1680 DOMAIN PROTEIN (AFU_ORTHOLOGUE AFUA_1G08910)"/>
    <property type="match status" value="1"/>
</dbReference>
<evidence type="ECO:0000313" key="4">
    <source>
        <dbReference type="EMBL" id="RZT66427.1"/>
    </source>
</evidence>
<comment type="caution">
    <text evidence="4">The sequence shown here is derived from an EMBL/GenBank/DDBJ whole genome shotgun (WGS) entry which is preliminary data.</text>
</comment>
<evidence type="ECO:0000259" key="3">
    <source>
        <dbReference type="Pfam" id="PF20737"/>
    </source>
</evidence>
<dbReference type="OrthoDB" id="9757939at2"/>
<dbReference type="InterPro" id="IPR049046">
    <property type="entry name" value="Beta-AFase-like_GH127_middle"/>
</dbReference>
<keyword evidence="5" id="KW-1185">Reference proteome</keyword>
<reference evidence="4 5" key="1">
    <citation type="journal article" date="2015" name="Stand. Genomic Sci.">
        <title>Genomic Encyclopedia of Bacterial and Archaeal Type Strains, Phase III: the genomes of soil and plant-associated and newly described type strains.</title>
        <authorList>
            <person name="Whitman W.B."/>
            <person name="Woyke T."/>
            <person name="Klenk H.P."/>
            <person name="Zhou Y."/>
            <person name="Lilburn T.G."/>
            <person name="Beck B.J."/>
            <person name="De Vos P."/>
            <person name="Vandamme P."/>
            <person name="Eisen J.A."/>
            <person name="Garrity G."/>
            <person name="Hugenholtz P."/>
            <person name="Kyrpides N.C."/>
        </authorList>
    </citation>
    <scope>NUCLEOTIDE SEQUENCE [LARGE SCALE GENOMIC DNA]</scope>
    <source>
        <strain evidence="4 5">AC4r</strain>
    </source>
</reference>
<dbReference type="Proteomes" id="UP000292408">
    <property type="component" value="Unassembled WGS sequence"/>
</dbReference>
<dbReference type="InterPro" id="IPR049049">
    <property type="entry name" value="Beta-AFase-like_GH127_C"/>
</dbReference>
<gene>
    <name evidence="4" type="ORF">EV140_0101</name>
</gene>
<dbReference type="GO" id="GO:0005975">
    <property type="term" value="P:carbohydrate metabolic process"/>
    <property type="evidence" value="ECO:0007669"/>
    <property type="project" value="InterPro"/>
</dbReference>
<evidence type="ECO:0008006" key="6">
    <source>
        <dbReference type="Google" id="ProtNLM"/>
    </source>
</evidence>
<feature type="domain" description="Non-reducing end beta-L-arabinofuranosidase-like GH127 C-terminal" evidence="3">
    <location>
        <begin position="527"/>
        <end position="633"/>
    </location>
</feature>
<dbReference type="InterPro" id="IPR012878">
    <property type="entry name" value="Beta-AFase-like_GH127_cat"/>
</dbReference>
<accession>A0A4Q7U0N1</accession>
<evidence type="ECO:0000313" key="5">
    <source>
        <dbReference type="Proteomes" id="UP000292408"/>
    </source>
</evidence>
<sequence length="635" mass="68904">MSTSAFARTTIASPVSPSRGVLSPVGSDAVRISGGFWADLQSLNASTMIAHCDYWMERLGWIGNFDAAVEGRLPDDRRGREFSDSDVYKLLEAMAWELGRQANSDLEQRYSAIVARIARVQEADGYLNTMFGRPGQAPRYSDLEWGHELYCYGHLMQAAVARARTAGEDELVRIARRAADHVCEVFGEGGIESVCGHAEIEPALIEFGRLLGEQRYVDQARLFLERRGTQVLEDIEFGRQYFQDDVTVRDAEVLRGHAVRATYLLAGAIDLAIEDDDDELLSAAERQMRRTLARRTYITGGMGSHHEGESFGADFELPSERAYSETCAGIGSIMANHRLLLATGDSFFADQVERALFNVVATSPSEDGRSFFYTNTLHRSAPGVVAAADEVSPRAAASLRAPWFAVSCCPTNVARTVASLGAYVAMSDGQAVYLAQYVAGEVSAETEGGEVILDVDTSYPSEGVISFTVTSAPSGGAELVLRVPGWAGGATVQVDGEASSADPGWARIARRLTVGDRVVLTLPMATRVSRADQRIDGLRNQVAFERGPVVLCVERLASEEFAVDDLRVAGEPRDTVDGPVLPVRAVTHHDAEWPFGAAVGASPSVEASVFEVPLIPYHRWGNRGPSTMRVWMPVG</sequence>
<evidence type="ECO:0000259" key="2">
    <source>
        <dbReference type="Pfam" id="PF20736"/>
    </source>
</evidence>
<dbReference type="InterPro" id="IPR049174">
    <property type="entry name" value="Beta-AFase-like"/>
</dbReference>
<dbReference type="AlphaFoldDB" id="A0A4Q7U0N1"/>
<feature type="domain" description="Non-reducing end beta-L-arabinofuranosidase-like GH127 middle" evidence="2">
    <location>
        <begin position="432"/>
        <end position="524"/>
    </location>
</feature>
<organism evidence="4 5">
    <name type="scientific">Microcella alkaliphila</name>
    <dbReference type="NCBI Taxonomy" id="279828"/>
    <lineage>
        <taxon>Bacteria</taxon>
        <taxon>Bacillati</taxon>
        <taxon>Actinomycetota</taxon>
        <taxon>Actinomycetes</taxon>
        <taxon>Micrococcales</taxon>
        <taxon>Microbacteriaceae</taxon>
        <taxon>Microcella</taxon>
    </lineage>
</organism>
<dbReference type="SUPFAM" id="SSF48208">
    <property type="entry name" value="Six-hairpin glycosidases"/>
    <property type="match status" value="1"/>
</dbReference>
<dbReference type="PANTHER" id="PTHR43465:SF2">
    <property type="entry name" value="DUF1680 DOMAIN PROTEIN (AFU_ORTHOLOGUE AFUA_1G08910)"/>
    <property type="match status" value="1"/>
</dbReference>
<dbReference type="EMBL" id="SGXT01000004">
    <property type="protein sequence ID" value="RZT66427.1"/>
    <property type="molecule type" value="Genomic_DNA"/>
</dbReference>
<dbReference type="Pfam" id="PF20737">
    <property type="entry name" value="Glyco_hydro127C"/>
    <property type="match status" value="1"/>
</dbReference>
<dbReference type="InterPro" id="IPR008928">
    <property type="entry name" value="6-hairpin_glycosidase_sf"/>
</dbReference>
<proteinExistence type="predicted"/>
<name>A0A4Q7U0N1_9MICO</name>
<protein>
    <recommendedName>
        <fullName evidence="6">Glycoside hydrolase family 127 protein</fullName>
    </recommendedName>
</protein>
<feature type="domain" description="Non-reducing end beta-L-arabinofuranosidase-like GH127 catalytic" evidence="1">
    <location>
        <begin position="30"/>
        <end position="421"/>
    </location>
</feature>
<dbReference type="Pfam" id="PF07944">
    <property type="entry name" value="Beta-AFase-like_GH127_cat"/>
    <property type="match status" value="1"/>
</dbReference>
<evidence type="ECO:0000259" key="1">
    <source>
        <dbReference type="Pfam" id="PF07944"/>
    </source>
</evidence>
<dbReference type="RefSeq" id="WP_130280024.1">
    <property type="nucleotide sequence ID" value="NZ_SGXT01000004.1"/>
</dbReference>
<dbReference type="Pfam" id="PF20736">
    <property type="entry name" value="Glyco_hydro127M"/>
    <property type="match status" value="1"/>
</dbReference>